<dbReference type="GO" id="GO:0060271">
    <property type="term" value="P:cilium assembly"/>
    <property type="evidence" value="ECO:0007669"/>
    <property type="project" value="UniProtKB-UniRule"/>
</dbReference>
<comment type="similarity">
    <text evidence="1 4">Belongs to the tektin family.</text>
</comment>
<keyword evidence="4" id="KW-0282">Flagellum</keyword>
<gene>
    <name evidence="6" type="ORF">BEMITA_LOCUS3634</name>
</gene>
<dbReference type="EMBL" id="OU963863">
    <property type="protein sequence ID" value="CAH0765408.1"/>
    <property type="molecule type" value="Genomic_DNA"/>
</dbReference>
<dbReference type="GO" id="GO:0005930">
    <property type="term" value="C:axoneme"/>
    <property type="evidence" value="ECO:0007669"/>
    <property type="project" value="UniProtKB-SubCell"/>
</dbReference>
<evidence type="ECO:0000313" key="6">
    <source>
        <dbReference type="EMBL" id="CAH0765408.1"/>
    </source>
</evidence>
<name>A0A9P0FZT8_BEMTA</name>
<evidence type="ECO:0000256" key="2">
    <source>
        <dbReference type="ARBA" id="ARBA00022490"/>
    </source>
</evidence>
<dbReference type="GO" id="GO:0060294">
    <property type="term" value="P:cilium movement involved in cell motility"/>
    <property type="evidence" value="ECO:0007669"/>
    <property type="project" value="UniProtKB-UniRule"/>
</dbReference>
<comment type="subcellular location">
    <subcellularLocation>
        <location evidence="4">Cytoplasm</location>
        <location evidence="4">Cytoskeleton</location>
        <location evidence="4">Cilium axoneme</location>
    </subcellularLocation>
</comment>
<keyword evidence="7" id="KW-1185">Reference proteome</keyword>
<evidence type="ECO:0000313" key="7">
    <source>
        <dbReference type="Proteomes" id="UP001152759"/>
    </source>
</evidence>
<dbReference type="PANTHER" id="PTHR19960:SF12">
    <property type="entry name" value="TEKTIN-4"/>
    <property type="match status" value="1"/>
</dbReference>
<proteinExistence type="inferred from homology"/>
<sequence>MDVVVPTPERTTKSTVMEPVGPWATGRVDWNPEAGLVGVRPVVDQYSMARYDVHQWKERIDHLKQVSCKSCNKSESVEDHSTDNMKTAARLADKNQEECKGLINGRALEIHKLRTDLSRSIDAVEKEMRMLQDEIHRIKRCIATVDIAGLISNECIKQRGFRLESDLVHDPVQQELAKEYSLINEVRELLVKTLGQFEEQLARNESVKSKLEWDWSNKREAYDLETTNVGLNTQSTTALFKPGSVRFPENGASVPRWTAETETALAVGDEACKQSAELRLLLNNTILIDCIRDLRLQCDRVDLALSQRIQETEQSRQVLQACLEKILNRMSTTEGTIRKLKNMIRNLDQMTKVAQSRLDNRNQRPPAESTRDEAHVRLVEEVKTLLEQTTTLENRIKDTEAVHQELYASRKNLEQELQVKLKTLWVDRERCQPVRAHYPSVAALSGHGD</sequence>
<dbReference type="AlphaFoldDB" id="A0A9P0FZT8"/>
<evidence type="ECO:0000256" key="5">
    <source>
        <dbReference type="SAM" id="Coils"/>
    </source>
</evidence>
<keyword evidence="3 5" id="KW-0175">Coiled coil</keyword>
<reference evidence="6" key="1">
    <citation type="submission" date="2021-12" db="EMBL/GenBank/DDBJ databases">
        <authorList>
            <person name="King R."/>
        </authorList>
    </citation>
    <scope>NUCLEOTIDE SEQUENCE</scope>
</reference>
<dbReference type="GO" id="GO:0005634">
    <property type="term" value="C:nucleus"/>
    <property type="evidence" value="ECO:0007669"/>
    <property type="project" value="TreeGrafter"/>
</dbReference>
<keyword evidence="2" id="KW-0963">Cytoplasm</keyword>
<dbReference type="InterPro" id="IPR048256">
    <property type="entry name" value="Tektin-like"/>
</dbReference>
<evidence type="ECO:0000256" key="1">
    <source>
        <dbReference type="ARBA" id="ARBA00007209"/>
    </source>
</evidence>
<dbReference type="InterPro" id="IPR000435">
    <property type="entry name" value="Tektins"/>
</dbReference>
<accession>A0A9P0FZT8</accession>
<organism evidence="6 7">
    <name type="scientific">Bemisia tabaci</name>
    <name type="common">Sweetpotato whitefly</name>
    <name type="synonym">Aleurodes tabaci</name>
    <dbReference type="NCBI Taxonomy" id="7038"/>
    <lineage>
        <taxon>Eukaryota</taxon>
        <taxon>Metazoa</taxon>
        <taxon>Ecdysozoa</taxon>
        <taxon>Arthropoda</taxon>
        <taxon>Hexapoda</taxon>
        <taxon>Insecta</taxon>
        <taxon>Pterygota</taxon>
        <taxon>Neoptera</taxon>
        <taxon>Paraneoptera</taxon>
        <taxon>Hemiptera</taxon>
        <taxon>Sternorrhyncha</taxon>
        <taxon>Aleyrodoidea</taxon>
        <taxon>Aleyrodidae</taxon>
        <taxon>Aleyrodinae</taxon>
        <taxon>Bemisia</taxon>
    </lineage>
</organism>
<dbReference type="Pfam" id="PF03148">
    <property type="entry name" value="Tektin"/>
    <property type="match status" value="1"/>
</dbReference>
<dbReference type="PANTHER" id="PTHR19960">
    <property type="entry name" value="TEKTIN"/>
    <property type="match status" value="1"/>
</dbReference>
<protein>
    <recommendedName>
        <fullName evidence="4">Tektin</fullName>
    </recommendedName>
</protein>
<dbReference type="Proteomes" id="UP001152759">
    <property type="component" value="Chromosome 2"/>
</dbReference>
<feature type="coiled-coil region" evidence="5">
    <location>
        <begin position="114"/>
        <end position="141"/>
    </location>
</feature>
<dbReference type="KEGG" id="btab:109036158"/>
<keyword evidence="4" id="KW-0969">Cilium</keyword>
<keyword evidence="4" id="KW-0966">Cell projection</keyword>
<evidence type="ECO:0000256" key="3">
    <source>
        <dbReference type="ARBA" id="ARBA00023054"/>
    </source>
</evidence>
<evidence type="ECO:0000256" key="4">
    <source>
        <dbReference type="RuleBase" id="RU367040"/>
    </source>
</evidence>
<dbReference type="GO" id="GO:0015630">
    <property type="term" value="C:microtubule cytoskeleton"/>
    <property type="evidence" value="ECO:0007669"/>
    <property type="project" value="UniProtKB-UniRule"/>
</dbReference>